<keyword evidence="1" id="KW-1133">Transmembrane helix</keyword>
<reference evidence="3" key="1">
    <citation type="submission" date="2018-02" db="EMBL/GenBank/DDBJ databases">
        <title>Firefly genomes illuminate parallel origins of bioluminescence in beetles.</title>
        <authorList>
            <person name="Fallon T.R."/>
            <person name="Lower S.E.S."/>
            <person name="Behringer M."/>
            <person name="Weng J.-K."/>
        </authorList>
    </citation>
    <scope>NUCLEOTIDE SEQUENCE [LARGE SCALE GENOMIC DNA]</scope>
</reference>
<organism evidence="2 3">
    <name type="scientific">Williamsoniiplasma luminosum</name>
    <dbReference type="NCBI Taxonomy" id="214888"/>
    <lineage>
        <taxon>Bacteria</taxon>
        <taxon>Bacillati</taxon>
        <taxon>Mycoplasmatota</taxon>
        <taxon>Mollicutes</taxon>
        <taxon>Entomoplasmatales</taxon>
        <taxon>Williamsoniiplasma</taxon>
    </lineage>
</organism>
<evidence type="ECO:0008006" key="4">
    <source>
        <dbReference type="Google" id="ProtNLM"/>
    </source>
</evidence>
<keyword evidence="1" id="KW-0812">Transmembrane</keyword>
<dbReference type="Gene3D" id="3.30.565.10">
    <property type="entry name" value="Histidine kinase-like ATPase, C-terminal domain"/>
    <property type="match status" value="1"/>
</dbReference>
<dbReference type="AlphaFoldDB" id="A0A2S0NJ97"/>
<dbReference type="SUPFAM" id="SSF55874">
    <property type="entry name" value="ATPase domain of HSP90 chaperone/DNA topoisomerase II/histidine kinase"/>
    <property type="match status" value="1"/>
</dbReference>
<gene>
    <name evidence="2" type="ORF">C5T88_00640</name>
</gene>
<evidence type="ECO:0000256" key="1">
    <source>
        <dbReference type="SAM" id="Phobius"/>
    </source>
</evidence>
<dbReference type="Proteomes" id="UP000239250">
    <property type="component" value="Chromosome"/>
</dbReference>
<dbReference type="Pfam" id="PF13589">
    <property type="entry name" value="HATPase_c_3"/>
    <property type="match status" value="1"/>
</dbReference>
<feature type="transmembrane region" description="Helical" evidence="1">
    <location>
        <begin position="510"/>
        <end position="529"/>
    </location>
</feature>
<evidence type="ECO:0000313" key="3">
    <source>
        <dbReference type="Proteomes" id="UP000239250"/>
    </source>
</evidence>
<evidence type="ECO:0000313" key="2">
    <source>
        <dbReference type="EMBL" id="AVP49093.1"/>
    </source>
</evidence>
<proteinExistence type="predicted"/>
<name>A0A2S0NJ97_9MOLU</name>
<accession>A0A2S0NJ97</accession>
<keyword evidence="1" id="KW-0472">Membrane</keyword>
<dbReference type="EMBL" id="CP027019">
    <property type="protein sequence ID" value="AVP49093.1"/>
    <property type="molecule type" value="Genomic_DNA"/>
</dbReference>
<dbReference type="InterPro" id="IPR036890">
    <property type="entry name" value="HATPase_C_sf"/>
</dbReference>
<sequence>MSKDFLKASINYIKNQRDQFFITDEQALMELIKNAYDADATNVEILFNEKLNQIIISDNGNGFSQEDFQNLKIVDVSNKKTYEPRIINKDGILEERIFTGSKGNGFFSCLRFCNQTEIHSINNLHKKIEWWKYLNDSNNEIEEIEIIDADPIDFKNFKTIIILENKLNECFSPNLIYKELFENIQQQLAYLTLSKNFKVNFIFIPSYIQQQLTISDEENKKIVDKKDVFTPSDIKSDFQFIDDNNYFIWKINAEYLHKNNKVCIDIEYTKPIKDEIYEPNKVFEQIKYPLEKQYYINTNINFGLRSLKPETEDNDSIDETHLDRINNMFLEKSNEDKNSKPHRILFINGVKNFINAKDFIKEKDDFDLNTKKSLIYISFNLTNEMGLDTNMVRTHLIDKNKNKIDQELIEIFSKINNKIHDCVKKFYKENLTNEEKKIIRINKEIDRKPLKIKAEIAKNIRSSTLDMWNNLGDRHIIDHRVDYIRKILSEIYKITTNKEVDKKILIKYEYTFYALIRMFSEIFLVYYIIWNFEVVYKNNEIKYFFSIFNKTNNSDDLELDDKKFESIISILKTIAEIENNIKTKENKSFADYLKKHKDGSKIKRRFKAIEIKTKYKEFPNELIDFADEIIQDFNIEKYDFKIMQKNISYINDIIHGNDFDSNKKDDLHDGISKMFNVFSKMINKMNNC</sequence>
<protein>
    <recommendedName>
        <fullName evidence="4">ATP-binding protein</fullName>
    </recommendedName>
</protein>